<dbReference type="InterPro" id="IPR000944">
    <property type="entry name" value="Tscrpt_reg_Rrf2"/>
</dbReference>
<dbReference type="PROSITE" id="PS51197">
    <property type="entry name" value="HTH_RRF2_2"/>
    <property type="match status" value="1"/>
</dbReference>
<evidence type="ECO:0000313" key="2">
    <source>
        <dbReference type="EMBL" id="MDR6242225.1"/>
    </source>
</evidence>
<protein>
    <submittedName>
        <fullName evidence="2">Rrf2 family protein</fullName>
    </submittedName>
</protein>
<dbReference type="NCBIfam" id="TIGR00738">
    <property type="entry name" value="rrf2_super"/>
    <property type="match status" value="1"/>
</dbReference>
<dbReference type="CDD" id="cd00090">
    <property type="entry name" value="HTH_ARSR"/>
    <property type="match status" value="1"/>
</dbReference>
<dbReference type="Gene3D" id="1.10.10.10">
    <property type="entry name" value="Winged helix-like DNA-binding domain superfamily/Winged helix DNA-binding domain"/>
    <property type="match status" value="1"/>
</dbReference>
<gene>
    <name evidence="2" type="ORF">JOC58_000109</name>
</gene>
<proteinExistence type="predicted"/>
<keyword evidence="3" id="KW-1185">Reference proteome</keyword>
<organism evidence="2 3">
    <name type="scientific">Paenibacillus hunanensis</name>
    <dbReference type="NCBI Taxonomy" id="539262"/>
    <lineage>
        <taxon>Bacteria</taxon>
        <taxon>Bacillati</taxon>
        <taxon>Bacillota</taxon>
        <taxon>Bacilli</taxon>
        <taxon>Bacillales</taxon>
        <taxon>Paenibacillaceae</taxon>
        <taxon>Paenibacillus</taxon>
    </lineage>
</organism>
<evidence type="ECO:0000313" key="3">
    <source>
        <dbReference type="Proteomes" id="UP001185028"/>
    </source>
</evidence>
<reference evidence="2 3" key="1">
    <citation type="submission" date="2023-07" db="EMBL/GenBank/DDBJ databases">
        <title>Genomic Encyclopedia of Type Strains, Phase IV (KMG-IV): sequencing the most valuable type-strain genomes for metagenomic binning, comparative biology and taxonomic classification.</title>
        <authorList>
            <person name="Goeker M."/>
        </authorList>
    </citation>
    <scope>NUCLEOTIDE SEQUENCE [LARGE SCALE GENOMIC DNA]</scope>
    <source>
        <strain evidence="2 3">DSM 22170</strain>
    </source>
</reference>
<dbReference type="PANTHER" id="PTHR33221:SF9">
    <property type="entry name" value="RRF2 FAMILY PROTEIN"/>
    <property type="match status" value="1"/>
</dbReference>
<dbReference type="InterPro" id="IPR036390">
    <property type="entry name" value="WH_DNA-bd_sf"/>
</dbReference>
<dbReference type="RefSeq" id="WP_188774707.1">
    <property type="nucleotide sequence ID" value="NZ_BMMB01000003.1"/>
</dbReference>
<evidence type="ECO:0000256" key="1">
    <source>
        <dbReference type="ARBA" id="ARBA00023125"/>
    </source>
</evidence>
<dbReference type="InterPro" id="IPR036388">
    <property type="entry name" value="WH-like_DNA-bd_sf"/>
</dbReference>
<comment type="caution">
    <text evidence="2">The sequence shown here is derived from an EMBL/GenBank/DDBJ whole genome shotgun (WGS) entry which is preliminary data.</text>
</comment>
<dbReference type="Proteomes" id="UP001185028">
    <property type="component" value="Unassembled WGS sequence"/>
</dbReference>
<keyword evidence="1" id="KW-0238">DNA-binding</keyword>
<dbReference type="PANTHER" id="PTHR33221">
    <property type="entry name" value="WINGED HELIX-TURN-HELIX TRANSCRIPTIONAL REGULATOR, RRF2 FAMILY"/>
    <property type="match status" value="1"/>
</dbReference>
<dbReference type="InterPro" id="IPR011991">
    <property type="entry name" value="ArsR-like_HTH"/>
</dbReference>
<accession>A0ABU1IT94</accession>
<sequence length="136" mass="15187">MKFSKATDYALHTMLHLALATPDRLTGVQQLAEFQGVSPTYLSKILTKLAKAGMVESSPGAHGGYRLKRNWEQVSFLDIIHAIEGTASLFECTLDHGPECRIQQVMIQAEGTMEYYLQQQKLADLVAHMPVTDEQH</sequence>
<dbReference type="EMBL" id="JAVDQH010000001">
    <property type="protein sequence ID" value="MDR6242225.1"/>
    <property type="molecule type" value="Genomic_DNA"/>
</dbReference>
<name>A0ABU1IT94_9BACL</name>
<dbReference type="SUPFAM" id="SSF46785">
    <property type="entry name" value="Winged helix' DNA-binding domain"/>
    <property type="match status" value="1"/>
</dbReference>
<dbReference type="Pfam" id="PF02082">
    <property type="entry name" value="Rrf2"/>
    <property type="match status" value="1"/>
</dbReference>